<sequence>MGNVSLTERASALTLLQQRLLACRLCQEQGYIARAHPIVSGQVEDQLFVIGQAPGHRSVAQDRPFSGPGGRILQKWLEQAGFPPGYLHEHTYLSSLTRCDPGKNPRGNGDRRPSLQEVALCRPYLEAELRLVQPKVVLLVGSMAIEAFFGKGRLEDIIGTYQERDSIFFLPLPHPSGVSRWLNAPEHQQLLHAALALLANWRTTYFV</sequence>
<dbReference type="Pfam" id="PF03167">
    <property type="entry name" value="UDG"/>
    <property type="match status" value="1"/>
</dbReference>
<keyword evidence="6" id="KW-0411">Iron-sulfur</keyword>
<protein>
    <submittedName>
        <fullName evidence="9">Uracil-DNA glycosylase</fullName>
    </submittedName>
</protein>
<dbReference type="Proteomes" id="UP000597444">
    <property type="component" value="Unassembled WGS sequence"/>
</dbReference>
<evidence type="ECO:0000313" key="10">
    <source>
        <dbReference type="Proteomes" id="UP000597444"/>
    </source>
</evidence>
<dbReference type="InterPro" id="IPR005122">
    <property type="entry name" value="Uracil-DNA_glycosylase-like"/>
</dbReference>
<name>A0A8J3N3A3_9CHLR</name>
<dbReference type="GO" id="GO:0006281">
    <property type="term" value="P:DNA repair"/>
    <property type="evidence" value="ECO:0007669"/>
    <property type="project" value="UniProtKB-KW"/>
</dbReference>
<keyword evidence="4" id="KW-0378">Hydrolase</keyword>
<evidence type="ECO:0000256" key="3">
    <source>
        <dbReference type="ARBA" id="ARBA00022763"/>
    </source>
</evidence>
<dbReference type="SMART" id="SM00987">
    <property type="entry name" value="UreE_C"/>
    <property type="match status" value="1"/>
</dbReference>
<comment type="caution">
    <text evidence="9">The sequence shown here is derived from an EMBL/GenBank/DDBJ whole genome shotgun (WGS) entry which is preliminary data.</text>
</comment>
<reference evidence="9" key="1">
    <citation type="submission" date="2020-10" db="EMBL/GenBank/DDBJ databases">
        <title>Taxonomic study of unclassified bacteria belonging to the class Ktedonobacteria.</title>
        <authorList>
            <person name="Yabe S."/>
            <person name="Wang C.M."/>
            <person name="Zheng Y."/>
            <person name="Sakai Y."/>
            <person name="Cavaletti L."/>
            <person name="Monciardini P."/>
            <person name="Donadio S."/>
        </authorList>
    </citation>
    <scope>NUCLEOTIDE SEQUENCE</scope>
    <source>
        <strain evidence="9">ID150040</strain>
    </source>
</reference>
<keyword evidence="5" id="KW-0408">Iron</keyword>
<evidence type="ECO:0000256" key="4">
    <source>
        <dbReference type="ARBA" id="ARBA00022801"/>
    </source>
</evidence>
<dbReference type="SUPFAM" id="SSF52141">
    <property type="entry name" value="Uracil-DNA glycosylase-like"/>
    <property type="match status" value="1"/>
</dbReference>
<accession>A0A8J3N3A3</accession>
<dbReference type="EMBL" id="BNJK01000001">
    <property type="protein sequence ID" value="GHO96924.1"/>
    <property type="molecule type" value="Genomic_DNA"/>
</dbReference>
<dbReference type="SMART" id="SM00986">
    <property type="entry name" value="UDG"/>
    <property type="match status" value="1"/>
</dbReference>
<organism evidence="9 10">
    <name type="scientific">Reticulibacter mediterranei</name>
    <dbReference type="NCBI Taxonomy" id="2778369"/>
    <lineage>
        <taxon>Bacteria</taxon>
        <taxon>Bacillati</taxon>
        <taxon>Chloroflexota</taxon>
        <taxon>Ktedonobacteria</taxon>
        <taxon>Ktedonobacterales</taxon>
        <taxon>Reticulibacteraceae</taxon>
        <taxon>Reticulibacter</taxon>
    </lineage>
</organism>
<proteinExistence type="predicted"/>
<keyword evidence="7" id="KW-0234">DNA repair</keyword>
<dbReference type="GO" id="GO:0051539">
    <property type="term" value="F:4 iron, 4 sulfur cluster binding"/>
    <property type="evidence" value="ECO:0007669"/>
    <property type="project" value="UniProtKB-KW"/>
</dbReference>
<keyword evidence="3" id="KW-0227">DNA damage</keyword>
<keyword evidence="2" id="KW-0479">Metal-binding</keyword>
<dbReference type="PANTHER" id="PTHR33693:SF1">
    <property type="entry name" value="TYPE-4 URACIL-DNA GLYCOSYLASE"/>
    <property type="match status" value="1"/>
</dbReference>
<evidence type="ECO:0000259" key="8">
    <source>
        <dbReference type="SMART" id="SM00986"/>
    </source>
</evidence>
<evidence type="ECO:0000256" key="1">
    <source>
        <dbReference type="ARBA" id="ARBA00022485"/>
    </source>
</evidence>
<evidence type="ECO:0000256" key="6">
    <source>
        <dbReference type="ARBA" id="ARBA00023014"/>
    </source>
</evidence>
<dbReference type="GO" id="GO:0046872">
    <property type="term" value="F:metal ion binding"/>
    <property type="evidence" value="ECO:0007669"/>
    <property type="project" value="UniProtKB-KW"/>
</dbReference>
<evidence type="ECO:0000256" key="2">
    <source>
        <dbReference type="ARBA" id="ARBA00022723"/>
    </source>
</evidence>
<dbReference type="InterPro" id="IPR036895">
    <property type="entry name" value="Uracil-DNA_glycosylase-like_sf"/>
</dbReference>
<dbReference type="PANTHER" id="PTHR33693">
    <property type="entry name" value="TYPE-5 URACIL-DNA GLYCOSYLASE"/>
    <property type="match status" value="1"/>
</dbReference>
<dbReference type="Gene3D" id="3.40.470.10">
    <property type="entry name" value="Uracil-DNA glycosylase-like domain"/>
    <property type="match status" value="1"/>
</dbReference>
<dbReference type="InterPro" id="IPR051536">
    <property type="entry name" value="UDG_Type-4/5"/>
</dbReference>
<keyword evidence="10" id="KW-1185">Reference proteome</keyword>
<dbReference type="AlphaFoldDB" id="A0A8J3N3A3"/>
<evidence type="ECO:0000256" key="7">
    <source>
        <dbReference type="ARBA" id="ARBA00023204"/>
    </source>
</evidence>
<dbReference type="GO" id="GO:0097506">
    <property type="term" value="F:deaminated base DNA N-glycosylase activity"/>
    <property type="evidence" value="ECO:0007669"/>
    <property type="project" value="UniProtKB-ARBA"/>
</dbReference>
<evidence type="ECO:0000256" key="5">
    <source>
        <dbReference type="ARBA" id="ARBA00023004"/>
    </source>
</evidence>
<gene>
    <name evidence="9" type="ORF">KSF_069720</name>
</gene>
<evidence type="ECO:0000313" key="9">
    <source>
        <dbReference type="EMBL" id="GHO96924.1"/>
    </source>
</evidence>
<dbReference type="RefSeq" id="WP_220207513.1">
    <property type="nucleotide sequence ID" value="NZ_BNJK01000001.1"/>
</dbReference>
<keyword evidence="1" id="KW-0004">4Fe-4S</keyword>
<feature type="domain" description="Uracil-DNA glycosylase-like" evidence="8">
    <location>
        <begin position="38"/>
        <end position="195"/>
    </location>
</feature>